<sequence>MEGTDLLYLGRSPFGSTDDRAITFSNFLTSVGAATPAQVQGNVFNGGYSTTEDGHLYTINLSPAIDISSANPGTIIAMEVDGANTGSVIINVNGTQASVDSILISLASLDGTGGTTLYAGWVVDLSGGTSAAPSSAATAAIATLESNGNTVTTN</sequence>
<dbReference type="EMBL" id="CAXAQS010000828">
    <property type="protein sequence ID" value="CAK9253362.1"/>
    <property type="molecule type" value="Genomic_DNA"/>
</dbReference>
<name>A0ABP0VIM3_9BRYO</name>
<keyword evidence="2" id="KW-1185">Reference proteome</keyword>
<reference evidence="1" key="1">
    <citation type="submission" date="2024-02" db="EMBL/GenBank/DDBJ databases">
        <authorList>
            <consortium name="ELIXIR-Norway"/>
            <consortium name="Elixir Norway"/>
        </authorList>
    </citation>
    <scope>NUCLEOTIDE SEQUENCE</scope>
</reference>
<protein>
    <submittedName>
        <fullName evidence="1">Uncharacterized protein</fullName>
    </submittedName>
</protein>
<evidence type="ECO:0000313" key="2">
    <source>
        <dbReference type="Proteomes" id="UP001497444"/>
    </source>
</evidence>
<dbReference type="Proteomes" id="UP001497444">
    <property type="component" value="Unassembled WGS sequence"/>
</dbReference>
<gene>
    <name evidence="1" type="ORF">CSSPJE1EN1_LOCUS28740</name>
</gene>
<evidence type="ECO:0000313" key="1">
    <source>
        <dbReference type="EMBL" id="CAK9253362.1"/>
    </source>
</evidence>
<comment type="caution">
    <text evidence="1">The sequence shown here is derived from an EMBL/GenBank/DDBJ whole genome shotgun (WGS) entry which is preliminary data.</text>
</comment>
<accession>A0ABP0VIM3</accession>
<proteinExistence type="predicted"/>
<organism evidence="1 2">
    <name type="scientific">Sphagnum jensenii</name>
    <dbReference type="NCBI Taxonomy" id="128206"/>
    <lineage>
        <taxon>Eukaryota</taxon>
        <taxon>Viridiplantae</taxon>
        <taxon>Streptophyta</taxon>
        <taxon>Embryophyta</taxon>
        <taxon>Bryophyta</taxon>
        <taxon>Sphagnophytina</taxon>
        <taxon>Sphagnopsida</taxon>
        <taxon>Sphagnales</taxon>
        <taxon>Sphagnaceae</taxon>
        <taxon>Sphagnum</taxon>
    </lineage>
</organism>